<dbReference type="OrthoDB" id="4319383at2"/>
<sequence length="73" mass="8296">MKRFLEVTGFLLVVFGVCGVIRELTDGWFKLMGLTRFLTGNVWFMEGREVFVNIVIAALGLVLMIVSDRVRKS</sequence>
<evidence type="ECO:0000313" key="2">
    <source>
        <dbReference type="EMBL" id="QES19027.1"/>
    </source>
</evidence>
<organism evidence="2 3">
    <name type="scientific">Streptomyces venezuelae</name>
    <dbReference type="NCBI Taxonomy" id="54571"/>
    <lineage>
        <taxon>Bacteria</taxon>
        <taxon>Bacillati</taxon>
        <taxon>Actinomycetota</taxon>
        <taxon>Actinomycetes</taxon>
        <taxon>Kitasatosporales</taxon>
        <taxon>Streptomycetaceae</taxon>
        <taxon>Streptomyces</taxon>
    </lineage>
</organism>
<keyword evidence="1" id="KW-0472">Membrane</keyword>
<name>A0A5P2AMH8_STRVZ</name>
<dbReference type="AlphaFoldDB" id="A0A5P2AMH8"/>
<dbReference type="RefSeq" id="WP_150264834.1">
    <property type="nucleotide sequence ID" value="NZ_CP029194.1"/>
</dbReference>
<dbReference type="EMBL" id="CP029194">
    <property type="protein sequence ID" value="QES19027.1"/>
    <property type="molecule type" value="Genomic_DNA"/>
</dbReference>
<evidence type="ECO:0000256" key="1">
    <source>
        <dbReference type="SAM" id="Phobius"/>
    </source>
</evidence>
<dbReference type="Proteomes" id="UP000324106">
    <property type="component" value="Chromosome"/>
</dbReference>
<feature type="transmembrane region" description="Helical" evidence="1">
    <location>
        <begin position="50"/>
        <end position="67"/>
    </location>
</feature>
<proteinExistence type="predicted"/>
<reference evidence="2 3" key="1">
    <citation type="submission" date="2018-05" db="EMBL/GenBank/DDBJ databases">
        <title>Streptomyces venezuelae.</title>
        <authorList>
            <person name="Kim W."/>
            <person name="Lee N."/>
            <person name="Cho B.-K."/>
        </authorList>
    </citation>
    <scope>NUCLEOTIDE SEQUENCE [LARGE SCALE GENOMIC DNA]</scope>
    <source>
        <strain evidence="2 3">ATCC 15068</strain>
    </source>
</reference>
<keyword evidence="1" id="KW-1133">Transmembrane helix</keyword>
<evidence type="ECO:0000313" key="3">
    <source>
        <dbReference type="Proteomes" id="UP000324106"/>
    </source>
</evidence>
<gene>
    <name evidence="2" type="ORF">DEJ46_07940</name>
</gene>
<keyword evidence="1" id="KW-0812">Transmembrane</keyword>
<accession>A0A5P2AMH8</accession>
<protein>
    <submittedName>
        <fullName evidence="2">Uncharacterized protein</fullName>
    </submittedName>
</protein>